<sequence>MKIFINDKSFTVVLYDDGKSILQRYALSVNALPEYFRIINKDFQLQENLRLQIKDIRIKLKKITLPDLAKNIETLKSSYPGMKNEDIALLWLILYIEEDSSQLNLLIDPLLPTLRKIDSIIFPTVGAITNLYREYPDKIQVRLKELTKKLNEYENITNRLDKVTPIEAGKFNLEEITSLYVLDIPNGISLEDIFDAMDVTEDIPFILLFYKGKNWYKVYQHVTPPTEWTNYAPLIDGLYFKILSFPYGKLSSSDYSDFFYSNGIWFENNHIEITFDVKTGVGEAIIREKFLSSLSNRITYKILQEKQLGIRGKFSIESKMVPLNKAIFADMISNNPIFKYFLFLNERNKTVINKPRFFLYYEPDQTGIIAKAITIIVTTHVDEEIGQWIDVRISRAQNYQQANAFRMIFSKLLGLYNSEYQNIINIYKNLLPNATKLLAKYVKILKAKKRPDLKSGKRLRELKAKRSGIFQANYSSTCQPRSHQPYLINKQTATKIEEKYGDHKVMEFIDPITKKPDYYACEPREVYDEDKRYIWPGLQKNIKMKNKDTVPFVPCCFTDDQYIKESSLLFKQLKEGGSEKEIAVGTTGYILAPSKSVPIGRFGELPFNLSFIVKNAGYDEIEIGKQNVLPIFRFGVISAPDSFLHCLEKVFNPRYSSLNYEKKRQQVISIRKKLSKTNFAVAKQELYDYTDKNIQNILLNDDTYIDPGLFIRLVEVYYGCNIFIYQIDSNNLGGVVVMPRFSQAYLCQKIDQTRPTVFIVKNAISGDYPFQCELIVKYNPDKKIAERFLYMFKNDAFVDEAIRIFQETDRVSIITPETSFYFKNCDFEK</sequence>
<reference evidence="1" key="1">
    <citation type="journal article" date="2019" name="MBio">
        <title>Virus Genomes from Deep Sea Sediments Expand the Ocean Megavirome and Support Independent Origins of Viral Gigantism.</title>
        <authorList>
            <person name="Backstrom D."/>
            <person name="Yutin N."/>
            <person name="Jorgensen S.L."/>
            <person name="Dharamshi J."/>
            <person name="Homa F."/>
            <person name="Zaremba-Niedwiedzka K."/>
            <person name="Spang A."/>
            <person name="Wolf Y.I."/>
            <person name="Koonin E.V."/>
            <person name="Ettema T.J."/>
        </authorList>
    </citation>
    <scope>NUCLEOTIDE SEQUENCE</scope>
</reference>
<dbReference type="EMBL" id="MK500334">
    <property type="protein sequence ID" value="QBK86666.1"/>
    <property type="molecule type" value="Genomic_DNA"/>
</dbReference>
<evidence type="ECO:0000313" key="1">
    <source>
        <dbReference type="EMBL" id="QBK86666.1"/>
    </source>
</evidence>
<proteinExistence type="predicted"/>
<organism evidence="1">
    <name type="scientific">Marseillevirus LCMAC102</name>
    <dbReference type="NCBI Taxonomy" id="2506603"/>
    <lineage>
        <taxon>Viruses</taxon>
        <taxon>Varidnaviria</taxon>
        <taxon>Bamfordvirae</taxon>
        <taxon>Nucleocytoviricota</taxon>
        <taxon>Megaviricetes</taxon>
        <taxon>Pimascovirales</taxon>
        <taxon>Pimascovirales incertae sedis</taxon>
        <taxon>Marseilleviridae</taxon>
    </lineage>
</organism>
<dbReference type="InterPro" id="IPR043920">
    <property type="entry name" value="DUF5757"/>
</dbReference>
<dbReference type="Pfam" id="PF19061">
    <property type="entry name" value="DUF5757"/>
    <property type="match status" value="1"/>
</dbReference>
<protein>
    <submittedName>
        <fullName evidence="1">Uncharacterized protein</fullName>
    </submittedName>
</protein>
<gene>
    <name evidence="1" type="ORF">LCMAC102_04630</name>
</gene>
<accession>A0A481YVY5</accession>
<name>A0A481YVY5_9VIRU</name>